<sequence>MPGVIPVACRFYIVGKCNKSSECKFLHDKSAPVNLFCTKNLVNRCHYENRCKYIHDKDIPKVEINWRPKLCRSFYEHGICRKRFNCSDIHGQLCNDCALFAILPDDINGEKHQETCKLEMENMCRRYSAESLSKKCSICHISVVKQRHRFAIMECCCHVFCTPCIRKWRSINDQPRQSTKGCPLCRIVSPIFIPSDYWIDDLVEKQIFFDNYKRKVSKQPCRYLLNGQKLCPFGSKCFYSHEVNEIEICRGKPGLHHTKVKK</sequence>
<dbReference type="WBParaSite" id="JU765_v2.g15029.t1">
    <property type="protein sequence ID" value="JU765_v2.g15029.t1"/>
    <property type="gene ID" value="JU765_v2.g15029"/>
</dbReference>
<accession>A0AC34QC05</accession>
<reference evidence="2" key="1">
    <citation type="submission" date="2022-11" db="UniProtKB">
        <authorList>
            <consortium name="WormBaseParasite"/>
        </authorList>
    </citation>
    <scope>IDENTIFICATION</scope>
</reference>
<evidence type="ECO:0000313" key="2">
    <source>
        <dbReference type="WBParaSite" id="JU765_v2.g15029.t1"/>
    </source>
</evidence>
<organism evidence="1 2">
    <name type="scientific">Panagrolaimus sp. JU765</name>
    <dbReference type="NCBI Taxonomy" id="591449"/>
    <lineage>
        <taxon>Eukaryota</taxon>
        <taxon>Metazoa</taxon>
        <taxon>Ecdysozoa</taxon>
        <taxon>Nematoda</taxon>
        <taxon>Chromadorea</taxon>
        <taxon>Rhabditida</taxon>
        <taxon>Tylenchina</taxon>
        <taxon>Panagrolaimomorpha</taxon>
        <taxon>Panagrolaimoidea</taxon>
        <taxon>Panagrolaimidae</taxon>
        <taxon>Panagrolaimus</taxon>
    </lineage>
</organism>
<protein>
    <submittedName>
        <fullName evidence="2">RING-type E3 ubiquitin transferase</fullName>
    </submittedName>
</protein>
<proteinExistence type="predicted"/>
<name>A0AC34QC05_9BILA</name>
<dbReference type="Proteomes" id="UP000887576">
    <property type="component" value="Unplaced"/>
</dbReference>
<evidence type="ECO:0000313" key="1">
    <source>
        <dbReference type="Proteomes" id="UP000887576"/>
    </source>
</evidence>